<dbReference type="InterPro" id="IPR026951">
    <property type="entry name" value="PPIL2_U-box_dom"/>
</dbReference>
<feature type="domain" description="U-box" evidence="19">
    <location>
        <begin position="42"/>
        <end position="116"/>
    </location>
</feature>
<dbReference type="Pfam" id="PF04564">
    <property type="entry name" value="U-box"/>
    <property type="match status" value="1"/>
</dbReference>
<evidence type="ECO:0000256" key="6">
    <source>
        <dbReference type="ARBA" id="ARBA00012483"/>
    </source>
</evidence>
<dbReference type="PROSITE" id="PS50072">
    <property type="entry name" value="CSA_PPIASE_2"/>
    <property type="match status" value="1"/>
</dbReference>
<dbReference type="SUPFAM" id="SSF50891">
    <property type="entry name" value="Cyclophilin-like"/>
    <property type="match status" value="1"/>
</dbReference>
<keyword evidence="12" id="KW-0413">Isomerase</keyword>
<feature type="compositionally biased region" description="Basic and acidic residues" evidence="17">
    <location>
        <begin position="472"/>
        <end position="497"/>
    </location>
</feature>
<dbReference type="Gene3D" id="2.40.100.10">
    <property type="entry name" value="Cyclophilin-like"/>
    <property type="match status" value="1"/>
</dbReference>
<keyword evidence="13" id="KW-0539">Nucleus</keyword>
<evidence type="ECO:0000256" key="3">
    <source>
        <dbReference type="ARBA" id="ARBA00003697"/>
    </source>
</evidence>
<dbReference type="InterPro" id="IPR029000">
    <property type="entry name" value="Cyclophilin-like_dom_sf"/>
</dbReference>
<accession>A0A6A5V859</accession>
<evidence type="ECO:0000256" key="8">
    <source>
        <dbReference type="ARBA" id="ARBA00020592"/>
    </source>
</evidence>
<keyword evidence="21" id="KW-1185">Reference proteome</keyword>
<dbReference type="GO" id="GO:0006457">
    <property type="term" value="P:protein folding"/>
    <property type="evidence" value="ECO:0007669"/>
    <property type="project" value="InterPro"/>
</dbReference>
<dbReference type="PANTHER" id="PTHR45625:SF1">
    <property type="entry name" value="RING-TYPE E3 UBIQUITIN-PROTEIN LIGASE PPIL2"/>
    <property type="match status" value="1"/>
</dbReference>
<feature type="region of interest" description="Disordered" evidence="17">
    <location>
        <begin position="472"/>
        <end position="518"/>
    </location>
</feature>
<evidence type="ECO:0000313" key="21">
    <source>
        <dbReference type="Proteomes" id="UP000800036"/>
    </source>
</evidence>
<dbReference type="GO" id="GO:0061630">
    <property type="term" value="F:ubiquitin protein ligase activity"/>
    <property type="evidence" value="ECO:0007669"/>
    <property type="project" value="UniProtKB-EC"/>
</dbReference>
<feature type="region of interest" description="Disordered" evidence="17">
    <location>
        <begin position="18"/>
        <end position="37"/>
    </location>
</feature>
<dbReference type="FunFam" id="3.30.40.10:FF:000079">
    <property type="entry name" value="Peptidyl-prolyl cis-trans isomerase 2"/>
    <property type="match status" value="1"/>
</dbReference>
<dbReference type="FunFam" id="2.40.100.10:FF:000014">
    <property type="entry name" value="Peptidyl-prolyl cis-trans isomerase cyp65"/>
    <property type="match status" value="1"/>
</dbReference>
<dbReference type="InterPro" id="IPR003613">
    <property type="entry name" value="Ubox_domain"/>
</dbReference>
<name>A0A6A5V859_9PLEO</name>
<dbReference type="SUPFAM" id="SSF57850">
    <property type="entry name" value="RING/U-box"/>
    <property type="match status" value="1"/>
</dbReference>
<feature type="region of interest" description="Disordered" evidence="17">
    <location>
        <begin position="539"/>
        <end position="568"/>
    </location>
</feature>
<feature type="region of interest" description="Disordered" evidence="17">
    <location>
        <begin position="225"/>
        <end position="262"/>
    </location>
</feature>
<dbReference type="Proteomes" id="UP000800036">
    <property type="component" value="Unassembled WGS sequence"/>
</dbReference>
<dbReference type="CDD" id="cd01923">
    <property type="entry name" value="cyclophilin_RING"/>
    <property type="match status" value="1"/>
</dbReference>
<dbReference type="PANTHER" id="PTHR45625">
    <property type="entry name" value="PEPTIDYL-PROLYL CIS-TRANS ISOMERASE-RELATED"/>
    <property type="match status" value="1"/>
</dbReference>
<dbReference type="EC" id="5.2.1.8" evidence="7"/>
<evidence type="ECO:0000256" key="13">
    <source>
        <dbReference type="ARBA" id="ARBA00023242"/>
    </source>
</evidence>
<dbReference type="PROSITE" id="PS00170">
    <property type="entry name" value="CSA_PPIASE_1"/>
    <property type="match status" value="1"/>
</dbReference>
<dbReference type="InterPro" id="IPR013083">
    <property type="entry name" value="Znf_RING/FYVE/PHD"/>
</dbReference>
<keyword evidence="9" id="KW-0808">Transferase</keyword>
<protein>
    <recommendedName>
        <fullName evidence="8">Peptidyl-prolyl cis-trans isomerase-like 2</fullName>
        <ecNumber evidence="6">2.3.2.27</ecNumber>
        <ecNumber evidence="7">5.2.1.8</ecNumber>
    </recommendedName>
    <alternativeName>
        <fullName evidence="14">Cyclophilin-60</fullName>
    </alternativeName>
    <alternativeName>
        <fullName evidence="15">Cyclophilin-like protein Cyp-60</fullName>
    </alternativeName>
    <alternativeName>
        <fullName evidence="16">RING-type E3 ubiquitin transferase isomerase-like 2</fullName>
    </alternativeName>
</protein>
<evidence type="ECO:0000256" key="2">
    <source>
        <dbReference type="ARBA" id="ARBA00000971"/>
    </source>
</evidence>
<dbReference type="PROSITE" id="PS51698">
    <property type="entry name" value="U_BOX"/>
    <property type="match status" value="1"/>
</dbReference>
<comment type="catalytic activity">
    <reaction evidence="2">
        <text>[protein]-peptidylproline (omega=180) = [protein]-peptidylproline (omega=0)</text>
        <dbReference type="Rhea" id="RHEA:16237"/>
        <dbReference type="Rhea" id="RHEA-COMP:10747"/>
        <dbReference type="Rhea" id="RHEA-COMP:10748"/>
        <dbReference type="ChEBI" id="CHEBI:83833"/>
        <dbReference type="ChEBI" id="CHEBI:83834"/>
        <dbReference type="EC" id="5.2.1.8"/>
    </reaction>
</comment>
<evidence type="ECO:0000313" key="20">
    <source>
        <dbReference type="EMBL" id="KAF1972459.1"/>
    </source>
</evidence>
<dbReference type="OrthoDB" id="407558at2759"/>
<feature type="domain" description="PPIase cyclophilin-type" evidence="18">
    <location>
        <begin position="317"/>
        <end position="461"/>
    </location>
</feature>
<dbReference type="PRINTS" id="PR00153">
    <property type="entry name" value="CSAPPISMRASE"/>
</dbReference>
<evidence type="ECO:0000256" key="15">
    <source>
        <dbReference type="ARBA" id="ARBA00030942"/>
    </source>
</evidence>
<dbReference type="EC" id="2.3.2.27" evidence="6"/>
<keyword evidence="10" id="KW-0833">Ubl conjugation pathway</keyword>
<reference evidence="20" key="1">
    <citation type="journal article" date="2020" name="Stud. Mycol.">
        <title>101 Dothideomycetes genomes: a test case for predicting lifestyles and emergence of pathogens.</title>
        <authorList>
            <person name="Haridas S."/>
            <person name="Albert R."/>
            <person name="Binder M."/>
            <person name="Bloem J."/>
            <person name="Labutti K."/>
            <person name="Salamov A."/>
            <person name="Andreopoulos B."/>
            <person name="Baker S."/>
            <person name="Barry K."/>
            <person name="Bills G."/>
            <person name="Bluhm B."/>
            <person name="Cannon C."/>
            <person name="Castanera R."/>
            <person name="Culley D."/>
            <person name="Daum C."/>
            <person name="Ezra D."/>
            <person name="Gonzalez J."/>
            <person name="Henrissat B."/>
            <person name="Kuo A."/>
            <person name="Liang C."/>
            <person name="Lipzen A."/>
            <person name="Lutzoni F."/>
            <person name="Magnuson J."/>
            <person name="Mondo S."/>
            <person name="Nolan M."/>
            <person name="Ohm R."/>
            <person name="Pangilinan J."/>
            <person name="Park H.-J."/>
            <person name="Ramirez L."/>
            <person name="Alfaro M."/>
            <person name="Sun H."/>
            <person name="Tritt A."/>
            <person name="Yoshinaga Y."/>
            <person name="Zwiers L.-H."/>
            <person name="Turgeon B."/>
            <person name="Goodwin S."/>
            <person name="Spatafora J."/>
            <person name="Crous P."/>
            <person name="Grigoriev I."/>
        </authorList>
    </citation>
    <scope>NUCLEOTIDE SEQUENCE</scope>
    <source>
        <strain evidence="20">CBS 107.79</strain>
    </source>
</reference>
<dbReference type="InterPro" id="IPR044666">
    <property type="entry name" value="Cyclophilin_A-like"/>
</dbReference>
<comment type="subcellular location">
    <subcellularLocation>
        <location evidence="4">Nucleus</location>
    </subcellularLocation>
</comment>
<dbReference type="InterPro" id="IPR020892">
    <property type="entry name" value="Cyclophilin-type_PPIase_CS"/>
</dbReference>
<proteinExistence type="inferred from homology"/>
<evidence type="ECO:0000256" key="12">
    <source>
        <dbReference type="ARBA" id="ARBA00023235"/>
    </source>
</evidence>
<dbReference type="GO" id="GO:0003755">
    <property type="term" value="F:peptidyl-prolyl cis-trans isomerase activity"/>
    <property type="evidence" value="ECO:0007669"/>
    <property type="project" value="UniProtKB-KW"/>
</dbReference>
<dbReference type="EMBL" id="ML976686">
    <property type="protein sequence ID" value="KAF1972459.1"/>
    <property type="molecule type" value="Genomic_DNA"/>
</dbReference>
<comment type="function">
    <text evidence="3">May catalyze the cis-trans isomerization of proline imidic peptide bonds in oligopeptides thereby assisting the folding of proteins. May also function as a chaperone, playing a role in intracellular transport of proteins. May also have a protein ubiquitin ligase activity acting as an E3 ubiquitin protein ligase or as a ubiquitin-ubiquitin ligase promoting elongation of ubiquitin chains on proteins.</text>
</comment>
<organism evidence="20 21">
    <name type="scientific">Bimuria novae-zelandiae CBS 107.79</name>
    <dbReference type="NCBI Taxonomy" id="1447943"/>
    <lineage>
        <taxon>Eukaryota</taxon>
        <taxon>Fungi</taxon>
        <taxon>Dikarya</taxon>
        <taxon>Ascomycota</taxon>
        <taxon>Pezizomycotina</taxon>
        <taxon>Dothideomycetes</taxon>
        <taxon>Pleosporomycetidae</taxon>
        <taxon>Pleosporales</taxon>
        <taxon>Massarineae</taxon>
        <taxon>Didymosphaeriaceae</taxon>
        <taxon>Bimuria</taxon>
    </lineage>
</organism>
<evidence type="ECO:0000256" key="16">
    <source>
        <dbReference type="ARBA" id="ARBA00033051"/>
    </source>
</evidence>
<dbReference type="AlphaFoldDB" id="A0A6A5V859"/>
<evidence type="ECO:0000259" key="18">
    <source>
        <dbReference type="PROSITE" id="PS50072"/>
    </source>
</evidence>
<keyword evidence="11" id="KW-0697">Rotamase</keyword>
<dbReference type="SMART" id="SM00504">
    <property type="entry name" value="Ubox"/>
    <property type="match status" value="1"/>
</dbReference>
<dbReference type="Pfam" id="PF00160">
    <property type="entry name" value="Pro_isomerase"/>
    <property type="match status" value="1"/>
</dbReference>
<sequence>MGKGTDKLYITHSEWSSSDAFGSSRGANPNAQSSSGLSSTFRRLPYNYCAASLQPFTDPVCTPSGTVFDLTHILTWLTKHPDTSPIDGGPLKRSDLITLHFTKNEDGEYVDPVTYKVFTDNTHMVAIRHGQEGNVFAWDTVERLNIKAKNWKDLVSDEEFTRKDIITLQDPQNIESRDFGKYMAVREGETVVPGQESSINTSSLGNAAKILKAKEAVAKARAERLAKASGKTPSASGALVPAQKNDRGARAQPPAGSKKPAYNAAVYTSGRAAASFTSTGVTPHTSNTLATLSDEDYMLRPKRVRNKGYARLSTSHGDLSLELLPEYAPRAVYNFVSLAKRGYYRGTLFHRNIRAFMIQGGDPTGTGRGGESIWSKPFEDEFEGPQRHDARGVLSMANKGKNTNTSQFFITYRAVPHLDRKHTVFARVVGGADTTLTAMEEVQVGEKDRPVEDIKILDIVVFVDPFEEWKKERQAQENKDAEDEEIKRQGGTVDDKTTWTGKRIRADGTVESSSGEGMGVGKYLKQAQVAQVAQEDEVVGFVDEEDAPPPPPRKKVKSGAGFGNFDAW</sequence>
<comment type="similarity">
    <text evidence="5">Belongs to the cyclophilin-type PPIase family. PPIL2 subfamily.</text>
</comment>
<dbReference type="InterPro" id="IPR002130">
    <property type="entry name" value="Cyclophilin-type_PPIase_dom"/>
</dbReference>
<evidence type="ECO:0000256" key="11">
    <source>
        <dbReference type="ARBA" id="ARBA00023110"/>
    </source>
</evidence>
<evidence type="ECO:0000256" key="4">
    <source>
        <dbReference type="ARBA" id="ARBA00004123"/>
    </source>
</evidence>
<evidence type="ECO:0000256" key="7">
    <source>
        <dbReference type="ARBA" id="ARBA00013194"/>
    </source>
</evidence>
<evidence type="ECO:0000256" key="9">
    <source>
        <dbReference type="ARBA" id="ARBA00022679"/>
    </source>
</evidence>
<evidence type="ECO:0000256" key="14">
    <source>
        <dbReference type="ARBA" id="ARBA00030661"/>
    </source>
</evidence>
<dbReference type="CDD" id="cd16663">
    <property type="entry name" value="RING-Ubox_PPIL2"/>
    <property type="match status" value="1"/>
</dbReference>
<dbReference type="GO" id="GO:0071013">
    <property type="term" value="C:catalytic step 2 spliceosome"/>
    <property type="evidence" value="ECO:0007669"/>
    <property type="project" value="TreeGrafter"/>
</dbReference>
<comment type="catalytic activity">
    <reaction evidence="1">
        <text>S-ubiquitinyl-[E2 ubiquitin-conjugating enzyme]-L-cysteine + [acceptor protein]-L-lysine = [E2 ubiquitin-conjugating enzyme]-L-cysteine + N(6)-ubiquitinyl-[acceptor protein]-L-lysine.</text>
        <dbReference type="EC" id="2.3.2.27"/>
    </reaction>
</comment>
<evidence type="ECO:0000256" key="10">
    <source>
        <dbReference type="ARBA" id="ARBA00022786"/>
    </source>
</evidence>
<evidence type="ECO:0000256" key="17">
    <source>
        <dbReference type="SAM" id="MobiDB-lite"/>
    </source>
</evidence>
<dbReference type="GO" id="GO:0000209">
    <property type="term" value="P:protein polyubiquitination"/>
    <property type="evidence" value="ECO:0007669"/>
    <property type="project" value="TreeGrafter"/>
</dbReference>
<dbReference type="Gene3D" id="3.30.40.10">
    <property type="entry name" value="Zinc/RING finger domain, C3HC4 (zinc finger)"/>
    <property type="match status" value="1"/>
</dbReference>
<evidence type="ECO:0000256" key="1">
    <source>
        <dbReference type="ARBA" id="ARBA00000900"/>
    </source>
</evidence>
<gene>
    <name evidence="20" type="ORF">BU23DRAFT_555001</name>
</gene>
<evidence type="ECO:0000256" key="5">
    <source>
        <dbReference type="ARBA" id="ARBA00007930"/>
    </source>
</evidence>
<evidence type="ECO:0000259" key="19">
    <source>
        <dbReference type="PROSITE" id="PS51698"/>
    </source>
</evidence>